<comment type="caution">
    <text evidence="2">The sequence shown here is derived from an EMBL/GenBank/DDBJ whole genome shotgun (WGS) entry which is preliminary data.</text>
</comment>
<protein>
    <submittedName>
        <fullName evidence="2">Uncharacterized protein</fullName>
    </submittedName>
</protein>
<feature type="region of interest" description="Disordered" evidence="1">
    <location>
        <begin position="1"/>
        <end position="28"/>
    </location>
</feature>
<organism evidence="2 3">
    <name type="scientific">Plakobranchus ocellatus</name>
    <dbReference type="NCBI Taxonomy" id="259542"/>
    <lineage>
        <taxon>Eukaryota</taxon>
        <taxon>Metazoa</taxon>
        <taxon>Spiralia</taxon>
        <taxon>Lophotrochozoa</taxon>
        <taxon>Mollusca</taxon>
        <taxon>Gastropoda</taxon>
        <taxon>Heterobranchia</taxon>
        <taxon>Euthyneura</taxon>
        <taxon>Panpulmonata</taxon>
        <taxon>Sacoglossa</taxon>
        <taxon>Placobranchoidea</taxon>
        <taxon>Plakobranchidae</taxon>
        <taxon>Plakobranchus</taxon>
    </lineage>
</organism>
<keyword evidence="3" id="KW-1185">Reference proteome</keyword>
<proteinExistence type="predicted"/>
<evidence type="ECO:0000313" key="2">
    <source>
        <dbReference type="EMBL" id="GFO37391.1"/>
    </source>
</evidence>
<dbReference type="AlphaFoldDB" id="A0AAV4CZL8"/>
<evidence type="ECO:0000313" key="3">
    <source>
        <dbReference type="Proteomes" id="UP000735302"/>
    </source>
</evidence>
<reference evidence="2 3" key="1">
    <citation type="journal article" date="2021" name="Elife">
        <title>Chloroplast acquisition without the gene transfer in kleptoplastic sea slugs, Plakobranchus ocellatus.</title>
        <authorList>
            <person name="Maeda T."/>
            <person name="Takahashi S."/>
            <person name="Yoshida T."/>
            <person name="Shimamura S."/>
            <person name="Takaki Y."/>
            <person name="Nagai Y."/>
            <person name="Toyoda A."/>
            <person name="Suzuki Y."/>
            <person name="Arimoto A."/>
            <person name="Ishii H."/>
            <person name="Satoh N."/>
            <person name="Nishiyama T."/>
            <person name="Hasebe M."/>
            <person name="Maruyama T."/>
            <person name="Minagawa J."/>
            <person name="Obokata J."/>
            <person name="Shigenobu S."/>
        </authorList>
    </citation>
    <scope>NUCLEOTIDE SEQUENCE [LARGE SCALE GENOMIC DNA]</scope>
</reference>
<evidence type="ECO:0000256" key="1">
    <source>
        <dbReference type="SAM" id="MobiDB-lite"/>
    </source>
</evidence>
<gene>
    <name evidence="2" type="ORF">PoB_006389600</name>
</gene>
<feature type="compositionally biased region" description="Basic and acidic residues" evidence="1">
    <location>
        <begin position="11"/>
        <end position="28"/>
    </location>
</feature>
<dbReference type="Proteomes" id="UP000735302">
    <property type="component" value="Unassembled WGS sequence"/>
</dbReference>
<sequence>MAGLPAGLAWGHREVSDEHRTSEVARPGLKENDYSKAPYFLLHASYRSSRNAEEHVAYDDLRLTLVAATLLISCVGGRG</sequence>
<accession>A0AAV4CZL8</accession>
<dbReference type="EMBL" id="BLXT01007237">
    <property type="protein sequence ID" value="GFO37391.1"/>
    <property type="molecule type" value="Genomic_DNA"/>
</dbReference>
<name>A0AAV4CZL8_9GAST</name>